<reference evidence="13 14" key="1">
    <citation type="submission" date="2016-11" db="EMBL/GenBank/DDBJ databases">
        <title>The macronuclear genome of Stentor coeruleus: a giant cell with tiny introns.</title>
        <authorList>
            <person name="Slabodnick M."/>
            <person name="Ruby J.G."/>
            <person name="Reiff S.B."/>
            <person name="Swart E.C."/>
            <person name="Gosai S."/>
            <person name="Prabakaran S."/>
            <person name="Witkowska E."/>
            <person name="Larue G.E."/>
            <person name="Fisher S."/>
            <person name="Freeman R.M."/>
            <person name="Gunawardena J."/>
            <person name="Chu W."/>
            <person name="Stover N.A."/>
            <person name="Gregory B.D."/>
            <person name="Nowacki M."/>
            <person name="Derisi J."/>
            <person name="Roy S.W."/>
            <person name="Marshall W.F."/>
            <person name="Sood P."/>
        </authorList>
    </citation>
    <scope>NUCLEOTIDE SEQUENCE [LARGE SCALE GENOMIC DNA]</scope>
    <source>
        <strain evidence="13">WM001</strain>
    </source>
</reference>
<comment type="caution">
    <text evidence="13">The sequence shown here is derived from an EMBL/GenBank/DDBJ whole genome shotgun (WGS) entry which is preliminary data.</text>
</comment>
<keyword evidence="2" id="KW-0963">Cytoplasm</keyword>
<evidence type="ECO:0000256" key="9">
    <source>
        <dbReference type="ARBA" id="ARBA00081109"/>
    </source>
</evidence>
<accession>A0A1R2CJN5</accession>
<evidence type="ECO:0000256" key="3">
    <source>
        <dbReference type="ARBA" id="ARBA00023054"/>
    </source>
</evidence>
<dbReference type="Gene3D" id="3.30.420.210">
    <property type="entry name" value="SEP domain"/>
    <property type="match status" value="1"/>
</dbReference>
<dbReference type="InterPro" id="IPR012989">
    <property type="entry name" value="SEP_domain"/>
</dbReference>
<dbReference type="PROSITE" id="PS51399">
    <property type="entry name" value="SEP"/>
    <property type="match status" value="1"/>
</dbReference>
<dbReference type="PANTHER" id="PTHR23333:SF4">
    <property type="entry name" value="UBX DOMAIN-CONTAINING PROTEIN 11"/>
    <property type="match status" value="1"/>
</dbReference>
<keyword evidence="14" id="KW-1185">Reference proteome</keyword>
<dbReference type="Gene3D" id="3.10.20.90">
    <property type="entry name" value="Phosphatidylinositol 3-kinase Catalytic Subunit, Chain A, domain 1"/>
    <property type="match status" value="1"/>
</dbReference>
<feature type="domain" description="SEP" evidence="12">
    <location>
        <begin position="211"/>
        <end position="275"/>
    </location>
</feature>
<protein>
    <recommendedName>
        <fullName evidence="7">UBX domain-containing protein 11</fullName>
    </recommendedName>
    <alternativeName>
        <fullName evidence="9">Socius</fullName>
    </alternativeName>
    <alternativeName>
        <fullName evidence="8">UBX domain-containing protein 5</fullName>
    </alternativeName>
</protein>
<dbReference type="Pfam" id="PF00789">
    <property type="entry name" value="UBX"/>
    <property type="match status" value="1"/>
</dbReference>
<dbReference type="GO" id="GO:0005856">
    <property type="term" value="C:cytoskeleton"/>
    <property type="evidence" value="ECO:0007669"/>
    <property type="project" value="UniProtKB-SubCell"/>
</dbReference>
<evidence type="ECO:0000256" key="1">
    <source>
        <dbReference type="ARBA" id="ARBA00004245"/>
    </source>
</evidence>
<evidence type="ECO:0000256" key="6">
    <source>
        <dbReference type="ARBA" id="ARBA00062345"/>
    </source>
</evidence>
<name>A0A1R2CJN5_9CILI</name>
<evidence type="ECO:0000313" key="14">
    <source>
        <dbReference type="Proteomes" id="UP000187209"/>
    </source>
</evidence>
<evidence type="ECO:0000256" key="8">
    <source>
        <dbReference type="ARBA" id="ARBA00075811"/>
    </source>
</evidence>
<dbReference type="OrthoDB" id="25887at2759"/>
<sequence length="426" mass="48334">MDRDWKPSVAQNINNSDLSSLLDDKTANKIVQNLKKNIPKDVPAYTGKYTGKPAAKPKAQDNDLLASMAQKLSKTEKLCEMQRKEIKEKSEQIQKLTKDIERLKLLSSPEQESAFLNLEKENTRLKVQVNDMEKFLADYGLKWVGNSPEGTLDVNSLMQDIPTSEPVYRYNLPNEIDIAVIERRIQELNIIAEKDAARWVSEGAVHRFKAPENVCITFFKNGLVLQGYPFRPYSSKESQSLLSDILDGYFPYDLKKKYPDGVPLRSVDKTTEMFKAGSSMQGVNDPSLGLLSKDQFLAQLPENVIRGGEIIPVREDVAKVFGSEKIGTVKVETHVDQLLKQDPNLKKFTTLRIKTETGKRNLIILMLFTDNLQTLKRILDKNREGKGNYELRSTFPAKVFDFNDTKSLEELELVPNFALALRSLDS</sequence>
<dbReference type="InterPro" id="IPR029071">
    <property type="entry name" value="Ubiquitin-like_domsf"/>
</dbReference>
<keyword evidence="4" id="KW-0206">Cytoskeleton</keyword>
<evidence type="ECO:0000256" key="4">
    <source>
        <dbReference type="ARBA" id="ARBA00023212"/>
    </source>
</evidence>
<evidence type="ECO:0000256" key="5">
    <source>
        <dbReference type="ARBA" id="ARBA00059434"/>
    </source>
</evidence>
<dbReference type="Pfam" id="PF08059">
    <property type="entry name" value="SEP"/>
    <property type="match status" value="1"/>
</dbReference>
<dbReference type="SUPFAM" id="SSF54236">
    <property type="entry name" value="Ubiquitin-like"/>
    <property type="match status" value="1"/>
</dbReference>
<comment type="subcellular location">
    <subcellularLocation>
        <location evidence="1">Cytoplasm</location>
        <location evidence="1">Cytoskeleton</location>
    </subcellularLocation>
</comment>
<dbReference type="PANTHER" id="PTHR23333">
    <property type="entry name" value="UBX DOMAIN CONTAINING PROTEIN"/>
    <property type="match status" value="1"/>
</dbReference>
<proteinExistence type="predicted"/>
<gene>
    <name evidence="13" type="ORF">SteCoe_8710</name>
</gene>
<dbReference type="InterPro" id="IPR036241">
    <property type="entry name" value="NSFL1C_SEP_dom_sf"/>
</dbReference>
<organism evidence="13 14">
    <name type="scientific">Stentor coeruleus</name>
    <dbReference type="NCBI Taxonomy" id="5963"/>
    <lineage>
        <taxon>Eukaryota</taxon>
        <taxon>Sar</taxon>
        <taxon>Alveolata</taxon>
        <taxon>Ciliophora</taxon>
        <taxon>Postciliodesmatophora</taxon>
        <taxon>Heterotrichea</taxon>
        <taxon>Heterotrichida</taxon>
        <taxon>Stentoridae</taxon>
        <taxon>Stentor</taxon>
    </lineage>
</organism>
<evidence type="ECO:0000313" key="13">
    <source>
        <dbReference type="EMBL" id="OMJ89165.1"/>
    </source>
</evidence>
<comment type="subunit">
    <text evidence="6">Interacts with GNA12, GNA13, RND1, RND2 and RND3.</text>
</comment>
<evidence type="ECO:0000256" key="2">
    <source>
        <dbReference type="ARBA" id="ARBA00022490"/>
    </source>
</evidence>
<feature type="coiled-coil region" evidence="10">
    <location>
        <begin position="72"/>
        <end position="106"/>
    </location>
</feature>
<dbReference type="PROSITE" id="PS50033">
    <property type="entry name" value="UBX"/>
    <property type="match status" value="1"/>
</dbReference>
<keyword evidence="3 10" id="KW-0175">Coiled coil</keyword>
<dbReference type="Proteomes" id="UP000187209">
    <property type="component" value="Unassembled WGS sequence"/>
</dbReference>
<evidence type="ECO:0000259" key="11">
    <source>
        <dbReference type="PROSITE" id="PS50033"/>
    </source>
</evidence>
<dbReference type="EMBL" id="MPUH01000132">
    <property type="protein sequence ID" value="OMJ89165.1"/>
    <property type="molecule type" value="Genomic_DNA"/>
</dbReference>
<feature type="domain" description="UBX" evidence="11">
    <location>
        <begin position="344"/>
        <end position="421"/>
    </location>
</feature>
<comment type="function">
    <text evidence="5">May be involved in the reorganization of actin cytoskeleton mediated by RND1, RND2 and RND3. Promotes RHOA activation mediated by GNA12 and GNA13.</text>
</comment>
<dbReference type="InterPro" id="IPR001012">
    <property type="entry name" value="UBX_dom"/>
</dbReference>
<dbReference type="SUPFAM" id="SSF102848">
    <property type="entry name" value="NSFL1 (p97 ATPase) cofactor p47, SEP domain"/>
    <property type="match status" value="1"/>
</dbReference>
<evidence type="ECO:0000256" key="7">
    <source>
        <dbReference type="ARBA" id="ARBA00073759"/>
    </source>
</evidence>
<dbReference type="GO" id="GO:0043161">
    <property type="term" value="P:proteasome-mediated ubiquitin-dependent protein catabolic process"/>
    <property type="evidence" value="ECO:0007669"/>
    <property type="project" value="TreeGrafter"/>
</dbReference>
<dbReference type="GO" id="GO:0043130">
    <property type="term" value="F:ubiquitin binding"/>
    <property type="evidence" value="ECO:0007669"/>
    <property type="project" value="TreeGrafter"/>
</dbReference>
<dbReference type="AlphaFoldDB" id="A0A1R2CJN5"/>
<evidence type="ECO:0000256" key="10">
    <source>
        <dbReference type="SAM" id="Coils"/>
    </source>
</evidence>
<dbReference type="FunFam" id="3.30.420.210:FF:000003">
    <property type="entry name" value="UBX domain protein 11"/>
    <property type="match status" value="1"/>
</dbReference>
<evidence type="ECO:0000259" key="12">
    <source>
        <dbReference type="PROSITE" id="PS51399"/>
    </source>
</evidence>